<dbReference type="EMBL" id="CAXAMN010022472">
    <property type="protein sequence ID" value="CAK9069639.1"/>
    <property type="molecule type" value="Genomic_DNA"/>
</dbReference>
<evidence type="ECO:0000313" key="2">
    <source>
        <dbReference type="EMBL" id="CAK9069639.1"/>
    </source>
</evidence>
<feature type="compositionally biased region" description="Polar residues" evidence="1">
    <location>
        <begin position="133"/>
        <end position="143"/>
    </location>
</feature>
<comment type="caution">
    <text evidence="2">The sequence shown here is derived from an EMBL/GenBank/DDBJ whole genome shotgun (WGS) entry which is preliminary data.</text>
</comment>
<organism evidence="2 3">
    <name type="scientific">Durusdinium trenchii</name>
    <dbReference type="NCBI Taxonomy" id="1381693"/>
    <lineage>
        <taxon>Eukaryota</taxon>
        <taxon>Sar</taxon>
        <taxon>Alveolata</taxon>
        <taxon>Dinophyceae</taxon>
        <taxon>Suessiales</taxon>
        <taxon>Symbiodiniaceae</taxon>
        <taxon>Durusdinium</taxon>
    </lineage>
</organism>
<name>A0ABP0P453_9DINO</name>
<evidence type="ECO:0000256" key="1">
    <source>
        <dbReference type="SAM" id="MobiDB-lite"/>
    </source>
</evidence>
<feature type="compositionally biased region" description="Low complexity" evidence="1">
    <location>
        <begin position="185"/>
        <end position="197"/>
    </location>
</feature>
<feature type="region of interest" description="Disordered" evidence="1">
    <location>
        <begin position="176"/>
        <end position="206"/>
    </location>
</feature>
<accession>A0ABP0P453</accession>
<reference evidence="2 3" key="1">
    <citation type="submission" date="2024-02" db="EMBL/GenBank/DDBJ databases">
        <authorList>
            <person name="Chen Y."/>
            <person name="Shah S."/>
            <person name="Dougan E. K."/>
            <person name="Thang M."/>
            <person name="Chan C."/>
        </authorList>
    </citation>
    <scope>NUCLEOTIDE SEQUENCE [LARGE SCALE GENOMIC DNA]</scope>
</reference>
<evidence type="ECO:0000313" key="3">
    <source>
        <dbReference type="Proteomes" id="UP001642484"/>
    </source>
</evidence>
<dbReference type="Proteomes" id="UP001642484">
    <property type="component" value="Unassembled WGS sequence"/>
</dbReference>
<proteinExistence type="predicted"/>
<protein>
    <submittedName>
        <fullName evidence="2">Uncharacterized protein</fullName>
    </submittedName>
</protein>
<keyword evidence="3" id="KW-1185">Reference proteome</keyword>
<sequence length="389" mass="42719">MQVLAQEDPVDYSDQEVGYQVMSPVLAAAALEAFYQAQDADNHDISGRSLRSELVKSDAFAELRAEARELLAARRQADAVSENKLEAEARNFLKRSWSTITKGSKECAFQAAHPPSPHLQAARHMPCEKSAPKSGSGQLAESSETMDELRVAQLFGGLLGQVPDGALRQQFEQHLKGMSRKKGAPHPLSPRTPSSPSRRPKPHLQDELEDLRTRLGGGEEEAEDKEAIAKKVLKLLIHAFSNNASKALRRRAENLKPRSVAQALAAVIAFDVKLLKDHWEVLPELFKPVSLDAAAAGHLWQVMSGAHPVVRLAFLESVVVQEVQMEGPASAVAKWQRAGVELSAVARVLISQRRMSITFGSAMQKSSEVAACLDFVSREEEARRQFETL</sequence>
<gene>
    <name evidence="2" type="ORF">CCMP2556_LOCUS34242</name>
</gene>
<feature type="region of interest" description="Disordered" evidence="1">
    <location>
        <begin position="110"/>
        <end position="145"/>
    </location>
</feature>